<proteinExistence type="predicted"/>
<dbReference type="Pfam" id="PF11216">
    <property type="entry name" value="DUF3012"/>
    <property type="match status" value="1"/>
</dbReference>
<dbReference type="InterPro" id="IPR021379">
    <property type="entry name" value="DUF3012"/>
</dbReference>
<dbReference type="Proteomes" id="UP000664835">
    <property type="component" value="Unassembled WGS sequence"/>
</dbReference>
<evidence type="ECO:0000313" key="2">
    <source>
        <dbReference type="EMBL" id="MBO1925955.1"/>
    </source>
</evidence>
<evidence type="ECO:0000313" key="3">
    <source>
        <dbReference type="Proteomes" id="UP000664835"/>
    </source>
</evidence>
<feature type="signal peptide" evidence="1">
    <location>
        <begin position="1"/>
        <end position="20"/>
    </location>
</feature>
<reference evidence="2 3" key="1">
    <citation type="submission" date="2021-03" db="EMBL/GenBank/DDBJ databases">
        <title>Thiomicrorhabdus sp.nov.,novel sulfur-oxidizing bacteria isolated from coastal sediment.</title>
        <authorList>
            <person name="Liu X."/>
        </authorList>
    </citation>
    <scope>NUCLEOTIDE SEQUENCE [LARGE SCALE GENOMIC DNA]</scope>
    <source>
        <strain evidence="2 3">6S2-11</strain>
    </source>
</reference>
<keyword evidence="1" id="KW-0732">Signal</keyword>
<protein>
    <submittedName>
        <fullName evidence="2">DUF3012 domain-containing protein</fullName>
    </submittedName>
</protein>
<organism evidence="2 3">
    <name type="scientific">Thiomicrorhabdus marina</name>
    <dbReference type="NCBI Taxonomy" id="2818442"/>
    <lineage>
        <taxon>Bacteria</taxon>
        <taxon>Pseudomonadati</taxon>
        <taxon>Pseudomonadota</taxon>
        <taxon>Gammaproteobacteria</taxon>
        <taxon>Thiotrichales</taxon>
        <taxon>Piscirickettsiaceae</taxon>
        <taxon>Thiomicrorhabdus</taxon>
    </lineage>
</organism>
<dbReference type="PROSITE" id="PS51257">
    <property type="entry name" value="PROKAR_LIPOPROTEIN"/>
    <property type="match status" value="1"/>
</dbReference>
<name>A0ABS3Q0U6_9GAMM</name>
<sequence>MKTIYAMMIGAVIMLSGCSAEVGSPEWCADMDAKAKGEWTANEASDYAKNCILK</sequence>
<comment type="caution">
    <text evidence="2">The sequence shown here is derived from an EMBL/GenBank/DDBJ whole genome shotgun (WGS) entry which is preliminary data.</text>
</comment>
<evidence type="ECO:0000256" key="1">
    <source>
        <dbReference type="SAM" id="SignalP"/>
    </source>
</evidence>
<feature type="chain" id="PRO_5045363418" evidence="1">
    <location>
        <begin position="21"/>
        <end position="54"/>
    </location>
</feature>
<gene>
    <name evidence="2" type="ORF">J3998_00065</name>
</gene>
<accession>A0ABS3Q0U6</accession>
<dbReference type="RefSeq" id="WP_208145986.1">
    <property type="nucleotide sequence ID" value="NZ_JAGETV010000001.1"/>
</dbReference>
<dbReference type="EMBL" id="JAGETV010000001">
    <property type="protein sequence ID" value="MBO1925955.1"/>
    <property type="molecule type" value="Genomic_DNA"/>
</dbReference>
<keyword evidence="3" id="KW-1185">Reference proteome</keyword>